<dbReference type="InterPro" id="IPR000073">
    <property type="entry name" value="AB_hydrolase_1"/>
</dbReference>
<organism evidence="2 3">
    <name type="scientific">Leucobacter alluvii</name>
    <dbReference type="NCBI Taxonomy" id="340321"/>
    <lineage>
        <taxon>Bacteria</taxon>
        <taxon>Bacillati</taxon>
        <taxon>Actinomycetota</taxon>
        <taxon>Actinomycetes</taxon>
        <taxon>Micrococcales</taxon>
        <taxon>Microbacteriaceae</taxon>
        <taxon>Leucobacter</taxon>
    </lineage>
</organism>
<feature type="domain" description="AB hydrolase-1" evidence="1">
    <location>
        <begin position="18"/>
        <end position="238"/>
    </location>
</feature>
<dbReference type="EMBL" id="BAAAOP010000004">
    <property type="protein sequence ID" value="GAA2186499.1"/>
    <property type="molecule type" value="Genomic_DNA"/>
</dbReference>
<evidence type="ECO:0000259" key="1">
    <source>
        <dbReference type="Pfam" id="PF00561"/>
    </source>
</evidence>
<proteinExistence type="predicted"/>
<comment type="caution">
    <text evidence="2">The sequence shown here is derived from an EMBL/GenBank/DDBJ whole genome shotgun (WGS) entry which is preliminary data.</text>
</comment>
<dbReference type="Proteomes" id="UP001501084">
    <property type="component" value="Unassembled WGS sequence"/>
</dbReference>
<dbReference type="RefSeq" id="WP_346057432.1">
    <property type="nucleotide sequence ID" value="NZ_BAAAOP010000004.1"/>
</dbReference>
<evidence type="ECO:0000313" key="3">
    <source>
        <dbReference type="Proteomes" id="UP001501084"/>
    </source>
</evidence>
<gene>
    <name evidence="2" type="ORF">GCM10009786_07470</name>
</gene>
<protein>
    <recommendedName>
        <fullName evidence="1">AB hydrolase-1 domain-containing protein</fullName>
    </recommendedName>
</protein>
<accession>A0ABN3B412</accession>
<sequence>MTAPEIALTEPIGADGAPLIVLAHSLGTGPLIWEPVVPLLVKDYRVSLLTLPGHGVAPVPTDAFTLDELADVVADRVRELAGTIGTAYFAGVSIGGALALTLALRHPDVVTRAASLASAASLGSSEHWKTRAATVRTRSTSALIAASAQAWFAPESISREPELTGRILHALQDTSDEGYARCAEALATYDLRDRLGEIRIPVLALGGREDQVAPEERQDELVAGIPNARRLMIEDVAHQPPAENGSAVAEALLAFFGADASGGGRA</sequence>
<dbReference type="SUPFAM" id="SSF53474">
    <property type="entry name" value="alpha/beta-Hydrolases"/>
    <property type="match status" value="1"/>
</dbReference>
<dbReference type="PANTHER" id="PTHR43194:SF5">
    <property type="entry name" value="PIMELOYL-[ACYL-CARRIER PROTEIN] METHYL ESTER ESTERASE"/>
    <property type="match status" value="1"/>
</dbReference>
<dbReference type="PRINTS" id="PR00111">
    <property type="entry name" value="ABHYDROLASE"/>
</dbReference>
<reference evidence="2 3" key="1">
    <citation type="journal article" date="2019" name="Int. J. Syst. Evol. Microbiol.">
        <title>The Global Catalogue of Microorganisms (GCM) 10K type strain sequencing project: providing services to taxonomists for standard genome sequencing and annotation.</title>
        <authorList>
            <consortium name="The Broad Institute Genomics Platform"/>
            <consortium name="The Broad Institute Genome Sequencing Center for Infectious Disease"/>
            <person name="Wu L."/>
            <person name="Ma J."/>
        </authorList>
    </citation>
    <scope>NUCLEOTIDE SEQUENCE [LARGE SCALE GENOMIC DNA]</scope>
    <source>
        <strain evidence="2 3">JCM 14919</strain>
    </source>
</reference>
<dbReference type="InterPro" id="IPR050228">
    <property type="entry name" value="Carboxylesterase_BioH"/>
</dbReference>
<dbReference type="PANTHER" id="PTHR43194">
    <property type="entry name" value="HYDROLASE ALPHA/BETA FOLD FAMILY"/>
    <property type="match status" value="1"/>
</dbReference>
<dbReference type="Gene3D" id="3.40.50.1820">
    <property type="entry name" value="alpha/beta hydrolase"/>
    <property type="match status" value="1"/>
</dbReference>
<keyword evidence="3" id="KW-1185">Reference proteome</keyword>
<dbReference type="InterPro" id="IPR029058">
    <property type="entry name" value="AB_hydrolase_fold"/>
</dbReference>
<evidence type="ECO:0000313" key="2">
    <source>
        <dbReference type="EMBL" id="GAA2186499.1"/>
    </source>
</evidence>
<name>A0ABN3B412_9MICO</name>
<dbReference type="Pfam" id="PF00561">
    <property type="entry name" value="Abhydrolase_1"/>
    <property type="match status" value="1"/>
</dbReference>